<name>A0AAN8U659_SOLBU</name>
<dbReference type="EMBL" id="JBANQN010000002">
    <property type="protein sequence ID" value="KAK6796868.1"/>
    <property type="molecule type" value="Genomic_DNA"/>
</dbReference>
<reference evidence="1 2" key="1">
    <citation type="submission" date="2024-02" db="EMBL/GenBank/DDBJ databases">
        <title>de novo genome assembly of Solanum bulbocastanum strain 11H21.</title>
        <authorList>
            <person name="Hosaka A.J."/>
        </authorList>
    </citation>
    <scope>NUCLEOTIDE SEQUENCE [LARGE SCALE GENOMIC DNA]</scope>
    <source>
        <tissue evidence="1">Young leaves</tissue>
    </source>
</reference>
<proteinExistence type="predicted"/>
<evidence type="ECO:0000313" key="1">
    <source>
        <dbReference type="EMBL" id="KAK6796868.1"/>
    </source>
</evidence>
<gene>
    <name evidence="1" type="ORF">RDI58_004569</name>
</gene>
<evidence type="ECO:0000313" key="2">
    <source>
        <dbReference type="Proteomes" id="UP001371456"/>
    </source>
</evidence>
<comment type="caution">
    <text evidence="1">The sequence shown here is derived from an EMBL/GenBank/DDBJ whole genome shotgun (WGS) entry which is preliminary data.</text>
</comment>
<accession>A0AAN8U659</accession>
<keyword evidence="2" id="KW-1185">Reference proteome</keyword>
<dbReference type="Proteomes" id="UP001371456">
    <property type="component" value="Unassembled WGS sequence"/>
</dbReference>
<organism evidence="1 2">
    <name type="scientific">Solanum bulbocastanum</name>
    <name type="common">Wild potato</name>
    <dbReference type="NCBI Taxonomy" id="147425"/>
    <lineage>
        <taxon>Eukaryota</taxon>
        <taxon>Viridiplantae</taxon>
        <taxon>Streptophyta</taxon>
        <taxon>Embryophyta</taxon>
        <taxon>Tracheophyta</taxon>
        <taxon>Spermatophyta</taxon>
        <taxon>Magnoliopsida</taxon>
        <taxon>eudicotyledons</taxon>
        <taxon>Gunneridae</taxon>
        <taxon>Pentapetalae</taxon>
        <taxon>asterids</taxon>
        <taxon>lamiids</taxon>
        <taxon>Solanales</taxon>
        <taxon>Solanaceae</taxon>
        <taxon>Solanoideae</taxon>
        <taxon>Solaneae</taxon>
        <taxon>Solanum</taxon>
    </lineage>
</organism>
<sequence>MTIVVPTSEEDPSLIVIRFTAQMSWADAGQEVAEC</sequence>
<protein>
    <submittedName>
        <fullName evidence="1">Uncharacterized protein</fullName>
    </submittedName>
</protein>
<dbReference type="AlphaFoldDB" id="A0AAN8U659"/>